<comment type="caution">
    <text evidence="1">The sequence shown here is derived from an EMBL/GenBank/DDBJ whole genome shotgun (WGS) entry which is preliminary data.</text>
</comment>
<evidence type="ECO:0000313" key="1">
    <source>
        <dbReference type="EMBL" id="GAA4630111.1"/>
    </source>
</evidence>
<dbReference type="RefSeq" id="WP_345433830.1">
    <property type="nucleotide sequence ID" value="NZ_BAABHK010000008.1"/>
</dbReference>
<name>A0ABP8UHL9_9ACTN</name>
<protein>
    <recommendedName>
        <fullName evidence="3">Knr4/Smi1-like domain-containing protein</fullName>
    </recommendedName>
</protein>
<accession>A0ABP8UHL9</accession>
<dbReference type="Proteomes" id="UP001501442">
    <property type="component" value="Unassembled WGS sequence"/>
</dbReference>
<sequence length="233" mass="26820">MSEYSETSPRTSSAEIPDILYDTFDYLAHRVVGSSAEAFGWIDRSLLPDEDKIALRVFVERFPGADFYRDDAVLLDHLEQRNAVILPPWLREIRQVLSGLGPDAQVRFDDFDIWNPRADRIDDDDEFIDLWYEDNFFGYLQEEDRDLLRNGAECYPILCVTKSVNYLLAADLSDPENRHIVDLCDEDVMDDRYAGRAGTESVFPAFKSYANMLSHIVECRTKDGTVIRARDVS</sequence>
<evidence type="ECO:0000313" key="2">
    <source>
        <dbReference type="Proteomes" id="UP001501442"/>
    </source>
</evidence>
<proteinExistence type="predicted"/>
<evidence type="ECO:0008006" key="3">
    <source>
        <dbReference type="Google" id="ProtNLM"/>
    </source>
</evidence>
<dbReference type="EMBL" id="BAABHK010000008">
    <property type="protein sequence ID" value="GAA4630111.1"/>
    <property type="molecule type" value="Genomic_DNA"/>
</dbReference>
<keyword evidence="2" id="KW-1185">Reference proteome</keyword>
<reference evidence="2" key="1">
    <citation type="journal article" date="2019" name="Int. J. Syst. Evol. Microbiol.">
        <title>The Global Catalogue of Microorganisms (GCM) 10K type strain sequencing project: providing services to taxonomists for standard genome sequencing and annotation.</title>
        <authorList>
            <consortium name="The Broad Institute Genomics Platform"/>
            <consortium name="The Broad Institute Genome Sequencing Center for Infectious Disease"/>
            <person name="Wu L."/>
            <person name="Ma J."/>
        </authorList>
    </citation>
    <scope>NUCLEOTIDE SEQUENCE [LARGE SCALE GENOMIC DNA]</scope>
    <source>
        <strain evidence="2">JCM 17939</strain>
    </source>
</reference>
<gene>
    <name evidence="1" type="ORF">GCM10023196_054110</name>
</gene>
<organism evidence="1 2">
    <name type="scientific">Actinoallomurus vinaceus</name>
    <dbReference type="NCBI Taxonomy" id="1080074"/>
    <lineage>
        <taxon>Bacteria</taxon>
        <taxon>Bacillati</taxon>
        <taxon>Actinomycetota</taxon>
        <taxon>Actinomycetes</taxon>
        <taxon>Streptosporangiales</taxon>
        <taxon>Thermomonosporaceae</taxon>
        <taxon>Actinoallomurus</taxon>
    </lineage>
</organism>